<sequence>MDLLELVDPFVPHLHGAGLTIVKHSAFIIHIDKAIRVARIPGVNKHINGYDHVPTVDPMKNARCCRLPGCPSRSRTRCNCLTRSELNGTNGALTASGLRRWL</sequence>
<protein>
    <submittedName>
        <fullName evidence="1">Uncharacterized protein</fullName>
    </submittedName>
</protein>
<evidence type="ECO:0000313" key="1">
    <source>
        <dbReference type="EMBL" id="KAH6926640.1"/>
    </source>
</evidence>
<name>A0ACB7RW74_HYAAI</name>
<keyword evidence="2" id="KW-1185">Reference proteome</keyword>
<accession>A0ACB7RW74</accession>
<evidence type="ECO:0000313" key="2">
    <source>
        <dbReference type="Proteomes" id="UP000821845"/>
    </source>
</evidence>
<comment type="caution">
    <text evidence="1">The sequence shown here is derived from an EMBL/GenBank/DDBJ whole genome shotgun (WGS) entry which is preliminary data.</text>
</comment>
<dbReference type="Proteomes" id="UP000821845">
    <property type="component" value="Chromosome 7"/>
</dbReference>
<dbReference type="EMBL" id="CM023487">
    <property type="protein sequence ID" value="KAH6926640.1"/>
    <property type="molecule type" value="Genomic_DNA"/>
</dbReference>
<proteinExistence type="predicted"/>
<reference evidence="1" key="1">
    <citation type="submission" date="2020-05" db="EMBL/GenBank/DDBJ databases">
        <title>Large-scale comparative analyses of tick genomes elucidate their genetic diversity and vector capacities.</title>
        <authorList>
            <person name="Jia N."/>
            <person name="Wang J."/>
            <person name="Shi W."/>
            <person name="Du L."/>
            <person name="Sun Y."/>
            <person name="Zhan W."/>
            <person name="Jiang J."/>
            <person name="Wang Q."/>
            <person name="Zhang B."/>
            <person name="Ji P."/>
            <person name="Sakyi L.B."/>
            <person name="Cui X."/>
            <person name="Yuan T."/>
            <person name="Jiang B."/>
            <person name="Yang W."/>
            <person name="Lam T.T.-Y."/>
            <person name="Chang Q."/>
            <person name="Ding S."/>
            <person name="Wang X."/>
            <person name="Zhu J."/>
            <person name="Ruan X."/>
            <person name="Zhao L."/>
            <person name="Wei J."/>
            <person name="Que T."/>
            <person name="Du C."/>
            <person name="Cheng J."/>
            <person name="Dai P."/>
            <person name="Han X."/>
            <person name="Huang E."/>
            <person name="Gao Y."/>
            <person name="Liu J."/>
            <person name="Shao H."/>
            <person name="Ye R."/>
            <person name="Li L."/>
            <person name="Wei W."/>
            <person name="Wang X."/>
            <person name="Wang C."/>
            <person name="Yang T."/>
            <person name="Huo Q."/>
            <person name="Li W."/>
            <person name="Guo W."/>
            <person name="Chen H."/>
            <person name="Zhou L."/>
            <person name="Ni X."/>
            <person name="Tian J."/>
            <person name="Zhou Y."/>
            <person name="Sheng Y."/>
            <person name="Liu T."/>
            <person name="Pan Y."/>
            <person name="Xia L."/>
            <person name="Li J."/>
            <person name="Zhao F."/>
            <person name="Cao W."/>
        </authorList>
    </citation>
    <scope>NUCLEOTIDE SEQUENCE</scope>
    <source>
        <strain evidence="1">Hyas-2018</strain>
    </source>
</reference>
<gene>
    <name evidence="1" type="ORF">HPB50_020839</name>
</gene>
<organism evidence="1 2">
    <name type="scientific">Hyalomma asiaticum</name>
    <name type="common">Tick</name>
    <dbReference type="NCBI Taxonomy" id="266040"/>
    <lineage>
        <taxon>Eukaryota</taxon>
        <taxon>Metazoa</taxon>
        <taxon>Ecdysozoa</taxon>
        <taxon>Arthropoda</taxon>
        <taxon>Chelicerata</taxon>
        <taxon>Arachnida</taxon>
        <taxon>Acari</taxon>
        <taxon>Parasitiformes</taxon>
        <taxon>Ixodida</taxon>
        <taxon>Ixodoidea</taxon>
        <taxon>Ixodidae</taxon>
        <taxon>Hyalomminae</taxon>
        <taxon>Hyalomma</taxon>
    </lineage>
</organism>